<dbReference type="GO" id="GO:0016405">
    <property type="term" value="F:CoA-ligase activity"/>
    <property type="evidence" value="ECO:0007669"/>
    <property type="project" value="TreeGrafter"/>
</dbReference>
<dbReference type="InterPro" id="IPR020845">
    <property type="entry name" value="AMP-binding_CS"/>
</dbReference>
<dbReference type="InterPro" id="IPR025110">
    <property type="entry name" value="AMP-bd_C"/>
</dbReference>
<evidence type="ECO:0000256" key="2">
    <source>
        <dbReference type="ARBA" id="ARBA00022598"/>
    </source>
</evidence>
<dbReference type="EMBL" id="SIXH01000175">
    <property type="protein sequence ID" value="TBO57971.1"/>
    <property type="molecule type" value="Genomic_DNA"/>
</dbReference>
<protein>
    <submittedName>
        <fullName evidence="5">4-coumarate--CoA ligase family protein</fullName>
    </submittedName>
</protein>
<comment type="caution">
    <text evidence="5">The sequence shown here is derived from an EMBL/GenBank/DDBJ whole genome shotgun (WGS) entry which is preliminary data.</text>
</comment>
<dbReference type="GeneID" id="97377957"/>
<dbReference type="RefSeq" id="WP_052860795.1">
    <property type="nucleotide sequence ID" value="NZ_NDXL01000001.1"/>
</dbReference>
<dbReference type="InterPro" id="IPR045851">
    <property type="entry name" value="AMP-bd_C_sf"/>
</dbReference>
<reference evidence="5 6" key="1">
    <citation type="submission" date="2019-02" db="EMBL/GenBank/DDBJ databases">
        <title>Draft Genome Sequence of Streptomyces sp. AM-2504, identified by 16S rRNA comparative analysis as a Streptomyces Kasugaensis strain.</title>
        <authorList>
            <person name="Napolioni V."/>
            <person name="Giuliodori A.M."/>
            <person name="Spurio R."/>
            <person name="Fabbretti A."/>
        </authorList>
    </citation>
    <scope>NUCLEOTIDE SEQUENCE [LARGE SCALE GENOMIC DNA]</scope>
    <source>
        <strain evidence="5 6">AM-2504</strain>
    </source>
</reference>
<dbReference type="PANTHER" id="PTHR24096:SF149">
    <property type="entry name" value="AMP-BINDING DOMAIN-CONTAINING PROTEIN-RELATED"/>
    <property type="match status" value="1"/>
</dbReference>
<dbReference type="Gene3D" id="3.40.50.12780">
    <property type="entry name" value="N-terminal domain of ligase-like"/>
    <property type="match status" value="1"/>
</dbReference>
<evidence type="ECO:0000313" key="5">
    <source>
        <dbReference type="EMBL" id="TBO57971.1"/>
    </source>
</evidence>
<dbReference type="CDD" id="cd05904">
    <property type="entry name" value="4CL"/>
    <property type="match status" value="1"/>
</dbReference>
<evidence type="ECO:0000259" key="4">
    <source>
        <dbReference type="Pfam" id="PF13193"/>
    </source>
</evidence>
<dbReference type="OrthoDB" id="9803968at2"/>
<dbReference type="FunFam" id="3.30.300.30:FF:000007">
    <property type="entry name" value="4-coumarate--CoA ligase 2"/>
    <property type="match status" value="1"/>
</dbReference>
<dbReference type="Proteomes" id="UP000292452">
    <property type="component" value="Unassembled WGS sequence"/>
</dbReference>
<dbReference type="Pfam" id="PF00501">
    <property type="entry name" value="AMP-binding"/>
    <property type="match status" value="1"/>
</dbReference>
<feature type="domain" description="AMP-dependent synthetase/ligase" evidence="3">
    <location>
        <begin position="43"/>
        <end position="411"/>
    </location>
</feature>
<accession>A0A4V2JIC2</accession>
<dbReference type="PANTHER" id="PTHR24096">
    <property type="entry name" value="LONG-CHAIN-FATTY-ACID--COA LIGASE"/>
    <property type="match status" value="1"/>
</dbReference>
<gene>
    <name evidence="5" type="ORF">EYS09_19900</name>
</gene>
<dbReference type="AlphaFoldDB" id="A0A4V2JIC2"/>
<organism evidence="5 6">
    <name type="scientific">Streptomyces kasugaensis</name>
    <dbReference type="NCBI Taxonomy" id="1946"/>
    <lineage>
        <taxon>Bacteria</taxon>
        <taxon>Bacillati</taxon>
        <taxon>Actinomycetota</taxon>
        <taxon>Actinomycetes</taxon>
        <taxon>Kitasatosporales</taxon>
        <taxon>Streptomycetaceae</taxon>
        <taxon>Streptomyces</taxon>
    </lineage>
</organism>
<feature type="domain" description="AMP-binding enzyme C-terminal" evidence="4">
    <location>
        <begin position="463"/>
        <end position="537"/>
    </location>
</feature>
<dbReference type="InterPro" id="IPR000873">
    <property type="entry name" value="AMP-dep_synth/lig_dom"/>
</dbReference>
<evidence type="ECO:0000259" key="3">
    <source>
        <dbReference type="Pfam" id="PF00501"/>
    </source>
</evidence>
<dbReference type="Gene3D" id="3.30.300.30">
    <property type="match status" value="1"/>
</dbReference>
<keyword evidence="6" id="KW-1185">Reference proteome</keyword>
<evidence type="ECO:0000256" key="1">
    <source>
        <dbReference type="ARBA" id="ARBA00006432"/>
    </source>
</evidence>
<proteinExistence type="inferred from homology"/>
<dbReference type="InterPro" id="IPR042099">
    <property type="entry name" value="ANL_N_sf"/>
</dbReference>
<name>A0A4V2JIC2_STRKA</name>
<comment type="similarity">
    <text evidence="1">Belongs to the ATP-dependent AMP-binding enzyme family.</text>
</comment>
<evidence type="ECO:0000313" key="6">
    <source>
        <dbReference type="Proteomes" id="UP000292452"/>
    </source>
</evidence>
<dbReference type="SUPFAM" id="SSF56801">
    <property type="entry name" value="Acetyl-CoA synthetase-like"/>
    <property type="match status" value="1"/>
</dbReference>
<dbReference type="Pfam" id="PF13193">
    <property type="entry name" value="AMP-binding_C"/>
    <property type="match status" value="1"/>
</dbReference>
<sequence length="553" mass="58184">MVFSTSRVSNTSAAPPASRVYRSEYADIAPVELPIHEAVLGPAASYGDRPALIDGLDGTILSYARLDHATRRLAAALAAAGVRKGEVLALHSPNSLVYPVVFYAASRCGAAVTTVHPLATEAEFGKQLADSGARWIVTVSALLDTARAAARQTGRITEIFVCDRAEGHRSVQDLLAGTAPEPAVTLDAATDLAALPYSSGTTGTPKGVMLTHRSIATNLAQLDSLITSGPGDRVLAVLPFFHMYGLTALMNAPLRNGCTVVVLPRFDLERFLAAIAEHRITAAYVAPPIVLALAKHPLVAEYDLSSLRYLVSAAAPLDAELAAACSRRLGLPPVMQAYGMTELSPATHVVPLGAQNPPPGAVGKLLPGTEMRIVPVAEGDGGGGTGPRADLGVGETGEILIRGPQVMKGYLGRPAETDAMLDTDGWLHTGDVGRVDGDGWLYVVDRVKELIKYKGYQVAPADLEALLLAHDDIADAAVIGVPDGDGNEIPKAFVVRRPGSALSGEEVIAYVAGQVAPYKKVRRVEFLDSVPRATTGKILRRELRTREGSSTAR</sequence>
<keyword evidence="2 5" id="KW-0436">Ligase</keyword>
<dbReference type="PROSITE" id="PS00455">
    <property type="entry name" value="AMP_BINDING"/>
    <property type="match status" value="1"/>
</dbReference>